<organism evidence="3 4">
    <name type="scientific">Tenebrio molitor</name>
    <name type="common">Yellow mealworm beetle</name>
    <dbReference type="NCBI Taxonomy" id="7067"/>
    <lineage>
        <taxon>Eukaryota</taxon>
        <taxon>Metazoa</taxon>
        <taxon>Ecdysozoa</taxon>
        <taxon>Arthropoda</taxon>
        <taxon>Hexapoda</taxon>
        <taxon>Insecta</taxon>
        <taxon>Pterygota</taxon>
        <taxon>Neoptera</taxon>
        <taxon>Endopterygota</taxon>
        <taxon>Coleoptera</taxon>
        <taxon>Polyphaga</taxon>
        <taxon>Cucujiformia</taxon>
        <taxon>Tenebrionidae</taxon>
        <taxon>Tenebrio</taxon>
    </lineage>
</organism>
<reference evidence="3" key="1">
    <citation type="journal article" date="2020" name="J Insects Food Feed">
        <title>The yellow mealworm (Tenebrio molitor) genome: a resource for the emerging insects as food and feed industry.</title>
        <authorList>
            <person name="Eriksson T."/>
            <person name="Andere A."/>
            <person name="Kelstrup H."/>
            <person name="Emery V."/>
            <person name="Picard C."/>
        </authorList>
    </citation>
    <scope>NUCLEOTIDE SEQUENCE</scope>
    <source>
        <strain evidence="3">Stoneville</strain>
        <tissue evidence="3">Whole head</tissue>
    </source>
</reference>
<comment type="caution">
    <text evidence="3">The sequence shown here is derived from an EMBL/GenBank/DDBJ whole genome shotgun (WGS) entry which is preliminary data.</text>
</comment>
<dbReference type="GO" id="GO:0071897">
    <property type="term" value="P:DNA biosynthetic process"/>
    <property type="evidence" value="ECO:0007669"/>
    <property type="project" value="UniProtKB-ARBA"/>
</dbReference>
<dbReference type="PANTHER" id="PTHR47331:SF1">
    <property type="entry name" value="GAG-LIKE PROTEIN"/>
    <property type="match status" value="1"/>
</dbReference>
<dbReference type="EMBL" id="JABDTM020023567">
    <property type="protein sequence ID" value="KAH0815092.1"/>
    <property type="molecule type" value="Genomic_DNA"/>
</dbReference>
<dbReference type="SUPFAM" id="SSF56672">
    <property type="entry name" value="DNA/RNA polymerases"/>
    <property type="match status" value="1"/>
</dbReference>
<keyword evidence="4" id="KW-1185">Reference proteome</keyword>
<proteinExistence type="predicted"/>
<feature type="region of interest" description="Disordered" evidence="1">
    <location>
        <begin position="70"/>
        <end position="113"/>
    </location>
</feature>
<evidence type="ECO:0000256" key="1">
    <source>
        <dbReference type="SAM" id="MobiDB-lite"/>
    </source>
</evidence>
<sequence length="748" mass="82810">MNGLPERIAGELDGSVPEIVAEDSNERKKKRMALMPDEDVEGDFLEMQENNHGITNAASDIIEINQGDSISFTNRGSTSEQQDNAKAEYSLTESVSAQGREGRGFNSDPGQKKGYILSRDSEVTLSQGSQSIELVIMPLIDFYPYKKDLEAAQTKKTQKKNKANESHFWLVSECRLLNIVQRVRRATSVAILSASTKYYQFLREEFLYPGYRESEGTQASFQSSSGRPRHQVTDGQNFYGVDTACRVAGFIVLHQEVKRSTGTQSSRPMLRCWRESVDALETLPVLRIPKWTSLSTDTSGVELHVLCDASTKTYAAALYLKEQGVLSPDSDSAETRVVCRAIRGPLVASCTEGESFSKCPSTAWSDSQVALARIHGHPSRWKTFVANRVSYIQSSLPSLRWRYVPSSDNPADVASRGTKPELLRDSPLWWQGPPWLSQSEGCWPKKETFSTQAVPNSGSSRNHACWRTSCPLTRSALRASFPDTEEDSAASGALHKKRCTLAPPSSSDPASLFPLPTASWWAADGSTPPARVTPARPFSRTGLNYAGPVMCRTTAGRSHKSYKAYIALFVCMATMAVHLEVMSGVPQGSVLGPLLFNIYINDIVADLECRALLFADDLKIYRQISSMEDCIKLQDDLIKVNEWCTRNHFSLNIDKCTVVSYSRKAAKTGHCGTLAQTNTVIQVQRDVRWKNENCAKTASKKVTKPRMSLLYKEKHNSLLHVENNVHTDGTSTSTAISVITYASFGKAE</sequence>
<dbReference type="InterPro" id="IPR000477">
    <property type="entry name" value="RT_dom"/>
</dbReference>
<name>A0A8J6LC02_TENMO</name>
<evidence type="ECO:0000313" key="3">
    <source>
        <dbReference type="EMBL" id="KAH0815092.1"/>
    </source>
</evidence>
<dbReference type="InterPro" id="IPR043502">
    <property type="entry name" value="DNA/RNA_pol_sf"/>
</dbReference>
<feature type="domain" description="Reverse transcriptase" evidence="2">
    <location>
        <begin position="577"/>
        <end position="661"/>
    </location>
</feature>
<feature type="compositionally biased region" description="Polar residues" evidence="1">
    <location>
        <begin position="70"/>
        <end position="84"/>
    </location>
</feature>
<gene>
    <name evidence="3" type="ORF">GEV33_007699</name>
</gene>
<dbReference type="AlphaFoldDB" id="A0A8J6LC02"/>
<evidence type="ECO:0000259" key="2">
    <source>
        <dbReference type="Pfam" id="PF00078"/>
    </source>
</evidence>
<dbReference type="Proteomes" id="UP000719412">
    <property type="component" value="Unassembled WGS sequence"/>
</dbReference>
<evidence type="ECO:0000313" key="4">
    <source>
        <dbReference type="Proteomes" id="UP000719412"/>
    </source>
</evidence>
<accession>A0A8J6LC02</accession>
<dbReference type="Pfam" id="PF05380">
    <property type="entry name" value="Peptidase_A17"/>
    <property type="match status" value="1"/>
</dbReference>
<dbReference type="InterPro" id="IPR008042">
    <property type="entry name" value="Retrotrans_Pao"/>
</dbReference>
<dbReference type="PANTHER" id="PTHR47331">
    <property type="entry name" value="PHD-TYPE DOMAIN-CONTAINING PROTEIN"/>
    <property type="match status" value="1"/>
</dbReference>
<dbReference type="Pfam" id="PF00078">
    <property type="entry name" value="RVT_1"/>
    <property type="match status" value="1"/>
</dbReference>
<protein>
    <recommendedName>
        <fullName evidence="2">Reverse transcriptase domain-containing protein</fullName>
    </recommendedName>
</protein>
<feature type="region of interest" description="Disordered" evidence="1">
    <location>
        <begin position="1"/>
        <end position="35"/>
    </location>
</feature>
<reference evidence="3" key="2">
    <citation type="submission" date="2021-08" db="EMBL/GenBank/DDBJ databases">
        <authorList>
            <person name="Eriksson T."/>
        </authorList>
    </citation>
    <scope>NUCLEOTIDE SEQUENCE</scope>
    <source>
        <strain evidence="3">Stoneville</strain>
        <tissue evidence="3">Whole head</tissue>
    </source>
</reference>